<comment type="caution">
    <text evidence="1">The sequence shown here is derived from an EMBL/GenBank/DDBJ whole genome shotgun (WGS) entry which is preliminary data.</text>
</comment>
<organism evidence="1 2">
    <name type="scientific">Nesterenkonia sandarakina</name>
    <dbReference type="NCBI Taxonomy" id="272918"/>
    <lineage>
        <taxon>Bacteria</taxon>
        <taxon>Bacillati</taxon>
        <taxon>Actinomycetota</taxon>
        <taxon>Actinomycetes</taxon>
        <taxon>Micrococcales</taxon>
        <taxon>Micrococcaceae</taxon>
        <taxon>Nesterenkonia</taxon>
    </lineage>
</organism>
<accession>A0A2T0YLX8</accession>
<sequence length="180" mass="19973">MRLGGTAPTCSFDHGNRIEQKRHIYTSERDPLTAQTYGLFAIKDDQLIAGSADSSHMTFEPEELVLHDLDVSLPWARVSALEFTAKSAPRPASRVFEMSWAVLAAVGLDLGPVSTRVQVTVRGADGTQDCDIAVTNRARLTRREIQKANRFASWLVSTRAQAPALQHPEDLIQRFELARD</sequence>
<name>A0A2T0YLX8_9MICC</name>
<dbReference type="EMBL" id="PVTY01000007">
    <property type="protein sequence ID" value="PRZ16088.1"/>
    <property type="molecule type" value="Genomic_DNA"/>
</dbReference>
<protein>
    <submittedName>
        <fullName evidence="1">Uncharacterized protein</fullName>
    </submittedName>
</protein>
<keyword evidence="2" id="KW-1185">Reference proteome</keyword>
<proteinExistence type="predicted"/>
<evidence type="ECO:0000313" key="2">
    <source>
        <dbReference type="Proteomes" id="UP000238217"/>
    </source>
</evidence>
<evidence type="ECO:0000313" key="1">
    <source>
        <dbReference type="EMBL" id="PRZ16088.1"/>
    </source>
</evidence>
<reference evidence="1 2" key="1">
    <citation type="submission" date="2018-03" db="EMBL/GenBank/DDBJ databases">
        <title>Comparative analysis of microorganisms from saline springs in Andes Mountain Range, Colombia.</title>
        <authorList>
            <person name="Rubin E."/>
        </authorList>
    </citation>
    <scope>NUCLEOTIDE SEQUENCE [LARGE SCALE GENOMIC DNA]</scope>
    <source>
        <strain evidence="1 2">CG 35</strain>
    </source>
</reference>
<dbReference type="AlphaFoldDB" id="A0A2T0YLX8"/>
<dbReference type="Proteomes" id="UP000238217">
    <property type="component" value="Unassembled WGS sequence"/>
</dbReference>
<gene>
    <name evidence="1" type="ORF">BCL67_10712</name>
</gene>